<dbReference type="InterPro" id="IPR051531">
    <property type="entry name" value="N-acetyltransferase"/>
</dbReference>
<accession>A0AAX2LZ00</accession>
<dbReference type="Gene3D" id="3.40.630.30">
    <property type="match status" value="1"/>
</dbReference>
<dbReference type="PANTHER" id="PTHR43792">
    <property type="entry name" value="GNAT FAMILY, PUTATIVE (AFU_ORTHOLOGUE AFUA_3G00765)-RELATED-RELATED"/>
    <property type="match status" value="1"/>
</dbReference>
<dbReference type="Proteomes" id="UP000057088">
    <property type="component" value="Chromosome 1"/>
</dbReference>
<keyword evidence="4" id="KW-1185">Reference proteome</keyword>
<dbReference type="Proteomes" id="UP000254626">
    <property type="component" value="Unassembled WGS sequence"/>
</dbReference>
<name>A0AAX2LZ00_VIBFL</name>
<sequence>MPPDPQLTYEAGRIACLETERLILRQWRDSDFPAFAKINADVLVMKHFPAVLSQAESDALAKRIQSLIAENGWGFWAVEYKETGDFLGFVGLHRQAETSALPFAPCVEIGWRLASPCWGQGIATEAARAALHFAFAVLDLRQVLAFTALTNQPSQRVMSKLGMQNCHADFLHPALPEGHPLQCHCLYHITREQWLTAS</sequence>
<dbReference type="AlphaFoldDB" id="A0AAX2LZ00"/>
<organism evidence="3 5">
    <name type="scientific">Vibrio fluvialis</name>
    <dbReference type="NCBI Taxonomy" id="676"/>
    <lineage>
        <taxon>Bacteria</taxon>
        <taxon>Pseudomonadati</taxon>
        <taxon>Pseudomonadota</taxon>
        <taxon>Gammaproteobacteria</taxon>
        <taxon>Vibrionales</taxon>
        <taxon>Vibrionaceae</taxon>
        <taxon>Vibrio</taxon>
    </lineage>
</organism>
<feature type="domain" description="N-acetyltransferase" evidence="1">
    <location>
        <begin position="22"/>
        <end position="182"/>
    </location>
</feature>
<dbReference type="InterPro" id="IPR016181">
    <property type="entry name" value="Acyl_CoA_acyltransferase"/>
</dbReference>
<reference evidence="3 5" key="3">
    <citation type="submission" date="2018-06" db="EMBL/GenBank/DDBJ databases">
        <authorList>
            <consortium name="Pathogen Informatics"/>
            <person name="Doyle S."/>
        </authorList>
    </citation>
    <scope>NUCLEOTIDE SEQUENCE [LARGE SCALE GENOMIC DNA]</scope>
    <source>
        <strain evidence="3 5">NCTC11327</strain>
    </source>
</reference>
<dbReference type="GO" id="GO:0016747">
    <property type="term" value="F:acyltransferase activity, transferring groups other than amino-acyl groups"/>
    <property type="evidence" value="ECO:0007669"/>
    <property type="project" value="InterPro"/>
</dbReference>
<protein>
    <submittedName>
        <fullName evidence="2 3">Acetyltransferase</fullName>
    </submittedName>
</protein>
<dbReference type="PANTHER" id="PTHR43792:SF1">
    <property type="entry name" value="N-ACETYLTRANSFERASE DOMAIN-CONTAINING PROTEIN"/>
    <property type="match status" value="1"/>
</dbReference>
<evidence type="ECO:0000313" key="2">
    <source>
        <dbReference type="EMBL" id="AMF92754.1"/>
    </source>
</evidence>
<dbReference type="EMBL" id="CP014034">
    <property type="protein sequence ID" value="AMF92754.1"/>
    <property type="molecule type" value="Genomic_DNA"/>
</dbReference>
<dbReference type="SUPFAM" id="SSF55729">
    <property type="entry name" value="Acyl-CoA N-acyltransferases (Nat)"/>
    <property type="match status" value="1"/>
</dbReference>
<reference evidence="2" key="2">
    <citation type="submission" date="2018-01" db="EMBL/GenBank/DDBJ databases">
        <title>FDA dAtabase for Regulatory Grade micrObial Sequences (FDA-ARGOS): Supporting development and validation of Infectious Disease Dx tests.</title>
        <authorList>
            <person name="Hoffmann M."/>
            <person name="Allard M."/>
            <person name="Evans P."/>
            <person name="Brown E."/>
            <person name="Tallon L."/>
            <person name="Sadzewicz L."/>
            <person name="Sengamalay N."/>
            <person name="Ott S."/>
            <person name="Godinez A."/>
            <person name="Nagaraj S."/>
            <person name="Vyas G."/>
            <person name="Aluvathingal J."/>
            <person name="Nadendla S."/>
            <person name="Geyer C."/>
            <person name="Sichtig H."/>
        </authorList>
    </citation>
    <scope>NUCLEOTIDE SEQUENCE</scope>
    <source>
        <strain evidence="2">ATCC 33809</strain>
    </source>
</reference>
<dbReference type="GeneID" id="29384196"/>
<dbReference type="RefSeq" id="WP_061055739.1">
    <property type="nucleotide sequence ID" value="NZ_CABLBX010000010.1"/>
</dbReference>
<dbReference type="Pfam" id="PF13302">
    <property type="entry name" value="Acetyltransf_3"/>
    <property type="match status" value="1"/>
</dbReference>
<reference evidence="4" key="1">
    <citation type="submission" date="2015-12" db="EMBL/GenBank/DDBJ databases">
        <title>FDA dAtabase for Regulatory Grade micrObial Sequences (FDA-ARGOS): Supporting development and validation of Infectious Disease Dx tests.</title>
        <authorList>
            <person name="Hoffmann M."/>
            <person name="Allard M."/>
            <person name="Evans P."/>
            <person name="Brown E."/>
            <person name="Tallon L.J."/>
            <person name="Sadzewicz L."/>
            <person name="Sengamalay N."/>
            <person name="Ott S."/>
            <person name="Godinez A."/>
            <person name="Nagaraj S."/>
            <person name="Vyas G."/>
            <person name="Aluvathingal J."/>
            <person name="Nadendla S."/>
            <person name="Geyer C."/>
            <person name="Sichtig H."/>
        </authorList>
    </citation>
    <scope>NUCLEOTIDE SEQUENCE [LARGE SCALE GENOMIC DNA]</scope>
    <source>
        <strain evidence="4">ATCC 33809</strain>
    </source>
</reference>
<dbReference type="KEGG" id="vfl:AL536_04575"/>
<dbReference type="EMBL" id="UHIP01000002">
    <property type="protein sequence ID" value="SUQ27634.1"/>
    <property type="molecule type" value="Genomic_DNA"/>
</dbReference>
<evidence type="ECO:0000313" key="3">
    <source>
        <dbReference type="EMBL" id="SUQ27634.1"/>
    </source>
</evidence>
<gene>
    <name evidence="2" type="ORF">AL536_04575</name>
    <name evidence="3" type="ORF">NCTC11327_04529</name>
</gene>
<proteinExistence type="predicted"/>
<evidence type="ECO:0000313" key="4">
    <source>
        <dbReference type="Proteomes" id="UP000057088"/>
    </source>
</evidence>
<dbReference type="PROSITE" id="PS51186">
    <property type="entry name" value="GNAT"/>
    <property type="match status" value="1"/>
</dbReference>
<evidence type="ECO:0000313" key="5">
    <source>
        <dbReference type="Proteomes" id="UP000254626"/>
    </source>
</evidence>
<evidence type="ECO:0000259" key="1">
    <source>
        <dbReference type="PROSITE" id="PS51186"/>
    </source>
</evidence>
<dbReference type="InterPro" id="IPR000182">
    <property type="entry name" value="GNAT_dom"/>
</dbReference>